<dbReference type="EMBL" id="JBEHGX010000008">
    <property type="protein sequence ID" value="MER0127131.1"/>
    <property type="molecule type" value="Genomic_DNA"/>
</dbReference>
<evidence type="ECO:0000256" key="8">
    <source>
        <dbReference type="PROSITE-ProRule" id="PRU00339"/>
    </source>
</evidence>
<keyword evidence="13" id="KW-1185">Reference proteome</keyword>
<keyword evidence="7 8" id="KW-0802">TPR repeat</keyword>
<evidence type="ECO:0000313" key="12">
    <source>
        <dbReference type="EMBL" id="MER0127131.1"/>
    </source>
</evidence>
<organism evidence="12 13">
    <name type="scientific">Franconibacter daqui</name>
    <dbReference type="NCBI Taxonomy" id="2047724"/>
    <lineage>
        <taxon>Bacteria</taxon>
        <taxon>Pseudomonadati</taxon>
        <taxon>Pseudomonadota</taxon>
        <taxon>Gammaproteobacteria</taxon>
        <taxon>Enterobacterales</taxon>
        <taxon>Enterobacteriaceae</taxon>
        <taxon>Franconibacter</taxon>
    </lineage>
</organism>
<dbReference type="Pfam" id="PF10119">
    <property type="entry name" value="MethyTransf_Reg"/>
    <property type="match status" value="1"/>
</dbReference>
<dbReference type="InterPro" id="IPR018773">
    <property type="entry name" value="MeTrfase_reg_dom_prd"/>
</dbReference>
<evidence type="ECO:0000256" key="6">
    <source>
        <dbReference type="ARBA" id="ARBA00022737"/>
    </source>
</evidence>
<accession>A0ABV1PQR3</accession>
<dbReference type="InterPro" id="IPR011990">
    <property type="entry name" value="TPR-like_helical_dom_sf"/>
</dbReference>
<dbReference type="Gene3D" id="1.25.40.10">
    <property type="entry name" value="Tetratricopeptide repeat domain"/>
    <property type="match status" value="1"/>
</dbReference>
<feature type="domain" description="O-GlcNAc transferase C-terminal" evidence="11">
    <location>
        <begin position="946"/>
        <end position="1107"/>
    </location>
</feature>
<dbReference type="Proteomes" id="UP001447374">
    <property type="component" value="Unassembled WGS sequence"/>
</dbReference>
<dbReference type="Pfam" id="PF13649">
    <property type="entry name" value="Methyltransf_25"/>
    <property type="match status" value="1"/>
</dbReference>
<evidence type="ECO:0000313" key="13">
    <source>
        <dbReference type="Proteomes" id="UP001447374"/>
    </source>
</evidence>
<feature type="domain" description="Methyltransferase regulatory" evidence="9">
    <location>
        <begin position="224"/>
        <end position="304"/>
    </location>
</feature>
<evidence type="ECO:0000259" key="11">
    <source>
        <dbReference type="Pfam" id="PF13844"/>
    </source>
</evidence>
<dbReference type="SUPFAM" id="SSF48452">
    <property type="entry name" value="TPR-like"/>
    <property type="match status" value="1"/>
</dbReference>
<dbReference type="Gene3D" id="3.40.50.11380">
    <property type="match status" value="1"/>
</dbReference>
<evidence type="ECO:0000256" key="5">
    <source>
        <dbReference type="ARBA" id="ARBA00022679"/>
    </source>
</evidence>
<evidence type="ECO:0000259" key="10">
    <source>
        <dbReference type="Pfam" id="PF13649"/>
    </source>
</evidence>
<dbReference type="PANTHER" id="PTHR44835:SF1">
    <property type="entry name" value="PROTEIN O-GLCNAC TRANSFERASE"/>
    <property type="match status" value="1"/>
</dbReference>
<dbReference type="InterPro" id="IPR041698">
    <property type="entry name" value="Methyltransf_25"/>
</dbReference>
<keyword evidence="12" id="KW-0489">Methyltransferase</keyword>
<dbReference type="EC" id="2.4.1.255" evidence="3"/>
<dbReference type="InterPro" id="IPR029489">
    <property type="entry name" value="OGT/SEC/SPY_C"/>
</dbReference>
<gene>
    <name evidence="12" type="ORF">ABQG75_15460</name>
</gene>
<dbReference type="Gene3D" id="3.40.50.2000">
    <property type="entry name" value="Glycogen Phosphorylase B"/>
    <property type="match status" value="1"/>
</dbReference>
<evidence type="ECO:0000256" key="4">
    <source>
        <dbReference type="ARBA" id="ARBA00022676"/>
    </source>
</evidence>
<feature type="repeat" description="TPR" evidence="8">
    <location>
        <begin position="694"/>
        <end position="727"/>
    </location>
</feature>
<reference evidence="12 13" key="1">
    <citation type="submission" date="2024-06" db="EMBL/GenBank/DDBJ databases">
        <title>Fanconibacter daqui strain Q02 whole shotgun sequencing project.</title>
        <authorList>
            <person name="Rodrigues J.W.A."/>
            <person name="Viana L.C."/>
            <person name="Vieira E.C."/>
            <person name="Souza F.O.L."/>
            <person name="Alegria O.C."/>
            <person name="Patroca S."/>
            <person name="Cruz A.C.R."/>
            <person name="Nunes A.R.C."/>
        </authorList>
    </citation>
    <scope>NUCLEOTIDE SEQUENCE [LARGE SCALE GENOMIC DNA]</scope>
    <source>
        <strain evidence="12 13">Q02</strain>
    </source>
</reference>
<dbReference type="InterPro" id="IPR029063">
    <property type="entry name" value="SAM-dependent_MTases_sf"/>
</dbReference>
<dbReference type="InterPro" id="IPR051939">
    <property type="entry name" value="Glycosyltr_41/O-GlcNAc_trsf"/>
</dbReference>
<feature type="repeat" description="TPR" evidence="8">
    <location>
        <begin position="592"/>
        <end position="625"/>
    </location>
</feature>
<proteinExistence type="inferred from homology"/>
<keyword evidence="6" id="KW-0677">Repeat</keyword>
<feature type="domain" description="Methyltransferase" evidence="10">
    <location>
        <begin position="52"/>
        <end position="150"/>
    </location>
</feature>
<evidence type="ECO:0000256" key="1">
    <source>
        <dbReference type="ARBA" id="ARBA00004922"/>
    </source>
</evidence>
<comment type="similarity">
    <text evidence="2">Belongs to the glycosyltransferase 41 family. O-GlcNAc transferase subfamily.</text>
</comment>
<dbReference type="GO" id="GO:0032259">
    <property type="term" value="P:methylation"/>
    <property type="evidence" value="ECO:0007669"/>
    <property type="project" value="UniProtKB-KW"/>
</dbReference>
<keyword evidence="4" id="KW-0328">Glycosyltransferase</keyword>
<dbReference type="Gene3D" id="3.40.50.150">
    <property type="entry name" value="Vaccinia Virus protein VP39"/>
    <property type="match status" value="1"/>
</dbReference>
<dbReference type="CDD" id="cd02440">
    <property type="entry name" value="AdoMet_MTases"/>
    <property type="match status" value="1"/>
</dbReference>
<dbReference type="GO" id="GO:0008168">
    <property type="term" value="F:methyltransferase activity"/>
    <property type="evidence" value="ECO:0007669"/>
    <property type="project" value="UniProtKB-KW"/>
</dbReference>
<dbReference type="SMART" id="SM00028">
    <property type="entry name" value="TPR"/>
    <property type="match status" value="3"/>
</dbReference>
<feature type="domain" description="O-GlcNAc transferase C-terminal" evidence="11">
    <location>
        <begin position="777"/>
        <end position="926"/>
    </location>
</feature>
<protein>
    <recommendedName>
        <fullName evidence="3">protein O-GlcNAc transferase</fullName>
        <ecNumber evidence="3">2.4.1.255</ecNumber>
    </recommendedName>
</protein>
<dbReference type="SUPFAM" id="SSF53335">
    <property type="entry name" value="S-adenosyl-L-methionine-dependent methyltransferases"/>
    <property type="match status" value="1"/>
</dbReference>
<dbReference type="Pfam" id="PF13844">
    <property type="entry name" value="Glyco_transf_41"/>
    <property type="match status" value="2"/>
</dbReference>
<evidence type="ECO:0000259" key="9">
    <source>
        <dbReference type="Pfam" id="PF10119"/>
    </source>
</evidence>
<dbReference type="PANTHER" id="PTHR44835">
    <property type="entry name" value="UDP-N-ACETYLGLUCOSAMINE--PEPTIDE N-ACETYLGLUCOSAMINYLTRANSFERASE SPINDLY-RELATED"/>
    <property type="match status" value="1"/>
</dbReference>
<comment type="caution">
    <text evidence="12">The sequence shown here is derived from an EMBL/GenBank/DDBJ whole genome shotgun (WGS) entry which is preliminary data.</text>
</comment>
<evidence type="ECO:0000256" key="2">
    <source>
        <dbReference type="ARBA" id="ARBA00005386"/>
    </source>
</evidence>
<sequence>MTITDVTEPAAASAILKKDAVLALNGRASPQHLRAVANMYGMETPVLETARVLTLGCDTGANLIPFCSAWPGAAVIGIDISAESIEQGHQLITRSGIANLQLYCLQLDELLSVSPGEQDYIILQGMFTLLDNASREAVLAWCRQHLSPDGIIALQWPCYPGARSEETLRDALLLHSSLATSEEEKVASARAAATWLSLGMAENNSQRASLQPLLAQMNEHNDTQLSLKYLSGLNEASYLVDFNEMVERNGLVYVGDAEPWTEIPAFYGATVAQLHQTISPQANKIVRQQYLDFAVNRQQRFSLLAGEQHKPSILAQPDKQQFKTLNWAGNFQRLFRENKAQNTVITPEGSLVSTDHALTLRVLDLLGEVWPMSLSFAQIVLHTALPEEKDDNHANNVLNVLWSLFLKGSQTLFYGSGPCPYSLSNNQTLAALPGLIALNDPQQPVRLGFNLWHQATELTDDEYAFIADDTLNIELNTLAMLNILRRKGVLTGSTRAWQKYFQRIITLQTPSSSVLNINSLMIFTHYGMEEAFRITHAVKTDARARKKHAGISVYEDVDERINKKLNQLLSQGDNVGACELAASLIKASPDNPHVWHRQSQVYARQDRYSDALNDIVKAISIEPTQWAFYYDYATQLWRLQHHWMAEKITRYCLRFNTTSTKLWALLCALAKENENFDVAEKCARKALAINPAHTTSLSNMGAVLSAQSRLEEAIPWMRKAYESAPHELVYFTNYLFGLLHSPTIGADYLFAEHQRFGRTVARWAKQQGVTLPLNNSKDPQRRLRVGFVSGDLGLHPVTNFIRPIWDALDAEQFALYAYQTSNRNDGITQQLRRKTEGWCEAQNMSALELAKRIHQDEIDILIDLSGHTDYNRLLSFGLKPAPIAMSFIGYLGTTGLEEMDYYMIHEKIAKPGELESQFTEALIYLPFNQPFALFHDAPDVSPAPALSNKVFTFGSFNRTSKINDAVITTWAEILKRCENSRMLIGSLTDEKLTQRYLARFAELGIDESRLIMRRRTSMPEYMQMHNEVDLLLDTFPYPGGTTANYGLQMGVPSLTYAGETPIMCQGAAGMRQYGLDEFVVTSREEYVARAVEIAADVHSLNKLRLALRDKIAAHAQTGASAAVYFEAALREAWKRYCRGEAASSFSVRDYMAG</sequence>
<dbReference type="InterPro" id="IPR019734">
    <property type="entry name" value="TPR_rpt"/>
</dbReference>
<comment type="pathway">
    <text evidence="1">Protein modification; protein glycosylation.</text>
</comment>
<evidence type="ECO:0000256" key="7">
    <source>
        <dbReference type="ARBA" id="ARBA00022803"/>
    </source>
</evidence>
<dbReference type="RefSeq" id="WP_349951468.1">
    <property type="nucleotide sequence ID" value="NZ_JBEHGX010000008.1"/>
</dbReference>
<dbReference type="PROSITE" id="PS50005">
    <property type="entry name" value="TPR"/>
    <property type="match status" value="2"/>
</dbReference>
<evidence type="ECO:0000256" key="3">
    <source>
        <dbReference type="ARBA" id="ARBA00011970"/>
    </source>
</evidence>
<keyword evidence="5" id="KW-0808">Transferase</keyword>
<name>A0ABV1PQR3_9ENTR</name>